<dbReference type="Proteomes" id="UP001189429">
    <property type="component" value="Unassembled WGS sequence"/>
</dbReference>
<keyword evidence="2" id="KW-0472">Membrane</keyword>
<protein>
    <submittedName>
        <fullName evidence="3">Uncharacterized protein</fullName>
    </submittedName>
</protein>
<evidence type="ECO:0000313" key="4">
    <source>
        <dbReference type="Proteomes" id="UP001189429"/>
    </source>
</evidence>
<gene>
    <name evidence="3" type="ORF">PCOR1329_LOCUS45316</name>
</gene>
<reference evidence="3" key="1">
    <citation type="submission" date="2023-10" db="EMBL/GenBank/DDBJ databases">
        <authorList>
            <person name="Chen Y."/>
            <person name="Shah S."/>
            <person name="Dougan E. K."/>
            <person name="Thang M."/>
            <person name="Chan C."/>
        </authorList>
    </citation>
    <scope>NUCLEOTIDE SEQUENCE [LARGE SCALE GENOMIC DNA]</scope>
</reference>
<feature type="region of interest" description="Disordered" evidence="1">
    <location>
        <begin position="1"/>
        <end position="39"/>
    </location>
</feature>
<evidence type="ECO:0000313" key="3">
    <source>
        <dbReference type="EMBL" id="CAK0854032.1"/>
    </source>
</evidence>
<dbReference type="EMBL" id="CAUYUJ010015448">
    <property type="protein sequence ID" value="CAK0854032.1"/>
    <property type="molecule type" value="Genomic_DNA"/>
</dbReference>
<evidence type="ECO:0000256" key="2">
    <source>
        <dbReference type="SAM" id="Phobius"/>
    </source>
</evidence>
<evidence type="ECO:0000256" key="1">
    <source>
        <dbReference type="SAM" id="MobiDB-lite"/>
    </source>
</evidence>
<accession>A0ABN9U579</accession>
<proteinExistence type="predicted"/>
<organism evidence="3 4">
    <name type="scientific">Prorocentrum cordatum</name>
    <dbReference type="NCBI Taxonomy" id="2364126"/>
    <lineage>
        <taxon>Eukaryota</taxon>
        <taxon>Sar</taxon>
        <taxon>Alveolata</taxon>
        <taxon>Dinophyceae</taxon>
        <taxon>Prorocentrales</taxon>
        <taxon>Prorocentraceae</taxon>
        <taxon>Prorocentrum</taxon>
    </lineage>
</organism>
<feature type="transmembrane region" description="Helical" evidence="2">
    <location>
        <begin position="149"/>
        <end position="169"/>
    </location>
</feature>
<sequence length="214" mass="22009">MPATSRAQSVGPRPAAAQPPAPAPSAVAPSAKPASDAKPAEEAAVARAVPAAGGAEARPLRFRSCICACTGWQAALFAADVYYHTNTGRVPWGLALGLHAALAALASVMTGAEGDYGIVPFIGGRIDSSISAARAALGKPLGGLFGSHVFILFISLYLSAFSVPLILASGAPWSPYMWCSVLSHCLCMIVHAANFVYSAAAFVYSKVLKKLKTH</sequence>
<feature type="compositionally biased region" description="Low complexity" evidence="1">
    <location>
        <begin position="24"/>
        <end position="39"/>
    </location>
</feature>
<feature type="transmembrane region" description="Helical" evidence="2">
    <location>
        <begin position="181"/>
        <end position="204"/>
    </location>
</feature>
<comment type="caution">
    <text evidence="3">The sequence shown here is derived from an EMBL/GenBank/DDBJ whole genome shotgun (WGS) entry which is preliminary data.</text>
</comment>
<keyword evidence="2" id="KW-0812">Transmembrane</keyword>
<name>A0ABN9U579_9DINO</name>
<keyword evidence="2" id="KW-1133">Transmembrane helix</keyword>
<keyword evidence="4" id="KW-1185">Reference proteome</keyword>